<name>A0A4Y7Q7C7_9AGAM</name>
<dbReference type="InterPro" id="IPR029033">
    <property type="entry name" value="His_PPase_superfam"/>
</dbReference>
<dbReference type="CDD" id="cd07067">
    <property type="entry name" value="HP_PGM_like"/>
    <property type="match status" value="1"/>
</dbReference>
<feature type="binding site" evidence="3">
    <location>
        <position position="58"/>
    </location>
    <ligand>
        <name>substrate</name>
    </ligand>
</feature>
<dbReference type="GO" id="GO:0004331">
    <property type="term" value="F:fructose-2,6-bisphosphate 2-phosphatase activity"/>
    <property type="evidence" value="ECO:0007669"/>
    <property type="project" value="TreeGrafter"/>
</dbReference>
<evidence type="ECO:0000313" key="6">
    <source>
        <dbReference type="Proteomes" id="UP000294933"/>
    </source>
</evidence>
<proteinExistence type="predicted"/>
<dbReference type="Proteomes" id="UP000294933">
    <property type="component" value="Unassembled WGS sequence"/>
</dbReference>
<evidence type="ECO:0000313" key="5">
    <source>
        <dbReference type="EMBL" id="TDL23226.1"/>
    </source>
</evidence>
<protein>
    <submittedName>
        <fullName evidence="5">Phosphoglycerate mutase-like protein</fullName>
    </submittedName>
</protein>
<dbReference type="SMART" id="SM00855">
    <property type="entry name" value="PGAM"/>
    <property type="match status" value="1"/>
</dbReference>
<keyword evidence="1" id="KW-0378">Hydrolase</keyword>
<dbReference type="InterPro" id="IPR051695">
    <property type="entry name" value="Phosphoglycerate_Mutase"/>
</dbReference>
<evidence type="ECO:0000256" key="1">
    <source>
        <dbReference type="ARBA" id="ARBA00022801"/>
    </source>
</evidence>
<evidence type="ECO:0000256" key="4">
    <source>
        <dbReference type="SAM" id="MobiDB-lite"/>
    </source>
</evidence>
<keyword evidence="6" id="KW-1185">Reference proteome</keyword>
<dbReference type="PANTHER" id="PTHR46517:SF1">
    <property type="entry name" value="FRUCTOSE-2,6-BISPHOSPHATASE TIGAR"/>
    <property type="match status" value="1"/>
</dbReference>
<feature type="active site" description="Proton donor/acceptor" evidence="2">
    <location>
        <position position="85"/>
    </location>
</feature>
<dbReference type="PANTHER" id="PTHR46517">
    <property type="entry name" value="FRUCTOSE-2,6-BISPHOSPHATASE TIGAR"/>
    <property type="match status" value="1"/>
</dbReference>
<evidence type="ECO:0000256" key="2">
    <source>
        <dbReference type="PIRSR" id="PIRSR613078-1"/>
    </source>
</evidence>
<feature type="active site" description="Tele-phosphohistidine intermediate" evidence="2">
    <location>
        <position position="9"/>
    </location>
</feature>
<reference evidence="5 6" key="1">
    <citation type="submission" date="2018-06" db="EMBL/GenBank/DDBJ databases">
        <title>A transcriptomic atlas of mushroom development highlights an independent origin of complex multicellularity.</title>
        <authorList>
            <consortium name="DOE Joint Genome Institute"/>
            <person name="Krizsan K."/>
            <person name="Almasi E."/>
            <person name="Merenyi Z."/>
            <person name="Sahu N."/>
            <person name="Viragh M."/>
            <person name="Koszo T."/>
            <person name="Mondo S."/>
            <person name="Kiss B."/>
            <person name="Balint B."/>
            <person name="Kues U."/>
            <person name="Barry K."/>
            <person name="Hegedus J.C."/>
            <person name="Henrissat B."/>
            <person name="Johnson J."/>
            <person name="Lipzen A."/>
            <person name="Ohm R."/>
            <person name="Nagy I."/>
            <person name="Pangilinan J."/>
            <person name="Yan J."/>
            <person name="Xiong Y."/>
            <person name="Grigoriev I.V."/>
            <person name="Hibbett D.S."/>
            <person name="Nagy L.G."/>
        </authorList>
    </citation>
    <scope>NUCLEOTIDE SEQUENCE [LARGE SCALE GENOMIC DNA]</scope>
    <source>
        <strain evidence="5 6">SZMC22713</strain>
    </source>
</reference>
<dbReference type="Pfam" id="PF00300">
    <property type="entry name" value="His_Phos_1"/>
    <property type="match status" value="1"/>
</dbReference>
<organism evidence="5 6">
    <name type="scientific">Rickenella mellea</name>
    <dbReference type="NCBI Taxonomy" id="50990"/>
    <lineage>
        <taxon>Eukaryota</taxon>
        <taxon>Fungi</taxon>
        <taxon>Dikarya</taxon>
        <taxon>Basidiomycota</taxon>
        <taxon>Agaricomycotina</taxon>
        <taxon>Agaricomycetes</taxon>
        <taxon>Hymenochaetales</taxon>
        <taxon>Rickenellaceae</taxon>
        <taxon>Rickenella</taxon>
    </lineage>
</organism>
<feature type="compositionally biased region" description="Basic and acidic residues" evidence="4">
    <location>
        <begin position="279"/>
        <end position="294"/>
    </location>
</feature>
<dbReference type="OrthoDB" id="354304at2759"/>
<dbReference type="STRING" id="50990.A0A4Y7Q7C7"/>
<dbReference type="GO" id="GO:0045820">
    <property type="term" value="P:negative regulation of glycolytic process"/>
    <property type="evidence" value="ECO:0007669"/>
    <property type="project" value="TreeGrafter"/>
</dbReference>
<gene>
    <name evidence="5" type="ORF">BD410DRAFT_174314</name>
</gene>
<evidence type="ECO:0000256" key="3">
    <source>
        <dbReference type="PIRSR" id="PIRSR613078-2"/>
    </source>
</evidence>
<dbReference type="EMBL" id="ML170171">
    <property type="protein sequence ID" value="TDL23226.1"/>
    <property type="molecule type" value="Genomic_DNA"/>
</dbReference>
<dbReference type="GO" id="GO:0005829">
    <property type="term" value="C:cytosol"/>
    <property type="evidence" value="ECO:0007669"/>
    <property type="project" value="TreeGrafter"/>
</dbReference>
<dbReference type="VEuPathDB" id="FungiDB:BD410DRAFT_174314"/>
<dbReference type="InterPro" id="IPR013078">
    <property type="entry name" value="His_Pase_superF_clade-1"/>
</dbReference>
<dbReference type="Gene3D" id="3.40.50.1240">
    <property type="entry name" value="Phosphoglycerate mutase-like"/>
    <property type="match status" value="1"/>
</dbReference>
<dbReference type="GO" id="GO:0043456">
    <property type="term" value="P:regulation of pentose-phosphate shunt"/>
    <property type="evidence" value="ECO:0007669"/>
    <property type="project" value="TreeGrafter"/>
</dbReference>
<feature type="region of interest" description="Disordered" evidence="4">
    <location>
        <begin position="273"/>
        <end position="294"/>
    </location>
</feature>
<dbReference type="SUPFAM" id="SSF53254">
    <property type="entry name" value="Phosphoglycerate mutase-like"/>
    <property type="match status" value="1"/>
</dbReference>
<feature type="binding site" evidence="3">
    <location>
        <begin position="8"/>
        <end position="15"/>
    </location>
    <ligand>
        <name>substrate</name>
    </ligand>
</feature>
<sequence>MITVTFIRHGESTDNLKPVWAGWADAPLSNHGMTQAVALGQGFSNVRLTAIYASPLKRAHSTAQALQAAQQPPIPDLIVSPLLREQNFGIAEGQKWSSRFDSNMTLEEHIKRGIYPVLPGRVQKFPDGESLNDVQARTEQAIDEIVMPYVREGAKPGCQGAHIAIVSHGLAISELIAALMRKDATERVRDGGTYRGLYNTAWTRVQINIPPLMTGGAVDASASELPPLQIRVTHVNVKTHLDNVKRQPGGLGRTAYDPKQKDIRAFFGGGAPIATGTEGRSESNVHDEVDIETK</sequence>
<accession>A0A4Y7Q7C7</accession>
<dbReference type="AlphaFoldDB" id="A0A4Y7Q7C7"/>